<feature type="domain" description="VTT" evidence="2">
    <location>
        <begin position="34"/>
        <end position="155"/>
    </location>
</feature>
<dbReference type="InterPro" id="IPR032816">
    <property type="entry name" value="VTT_dom"/>
</dbReference>
<gene>
    <name evidence="3" type="ORF">UX25_C0048G0005</name>
</gene>
<feature type="transmembrane region" description="Helical" evidence="1">
    <location>
        <begin position="168"/>
        <end position="188"/>
    </location>
</feature>
<dbReference type="EMBL" id="LCLM01000048">
    <property type="protein sequence ID" value="KKU15988.1"/>
    <property type="molecule type" value="Genomic_DNA"/>
</dbReference>
<comment type="caution">
    <text evidence="3">The sequence shown here is derived from an EMBL/GenBank/DDBJ whole genome shotgun (WGS) entry which is preliminary data.</text>
</comment>
<dbReference type="Proteomes" id="UP000034922">
    <property type="component" value="Unassembled WGS sequence"/>
</dbReference>
<proteinExistence type="predicted"/>
<feature type="transmembrane region" description="Helical" evidence="1">
    <location>
        <begin position="12"/>
        <end position="34"/>
    </location>
</feature>
<keyword evidence="1" id="KW-0812">Transmembrane</keyword>
<sequence length="200" mass="22286">MELIKEIEQVYLSWGYLIVFLGSFIEITPMGWIIPGGLILVGGGFYAYGGGLSLYGILVAGWFGAWLSFILAYFLGNKSGAYFIKKLKQEKNAEKAKLLFSRHGPVILTTSLMANLTRFWVAYISGAQRYNFLKFLFYSAAASLAWTSLWVVVGYLAGIERENLEKGIAGLGALAWVFAFVATGVIFLKIRKEFKKFKEG</sequence>
<keyword evidence="1" id="KW-1133">Transmembrane helix</keyword>
<dbReference type="Pfam" id="PF09335">
    <property type="entry name" value="VTT_dom"/>
    <property type="match status" value="1"/>
</dbReference>
<accession>A0A0G1QE00</accession>
<evidence type="ECO:0000313" key="3">
    <source>
        <dbReference type="EMBL" id="KKU15988.1"/>
    </source>
</evidence>
<feature type="transmembrane region" description="Helical" evidence="1">
    <location>
        <begin position="54"/>
        <end position="76"/>
    </location>
</feature>
<name>A0A0G1QE00_9BACT</name>
<dbReference type="InterPro" id="IPR051311">
    <property type="entry name" value="DedA_domain"/>
</dbReference>
<reference evidence="3 4" key="1">
    <citation type="journal article" date="2015" name="Nature">
        <title>rRNA introns, odd ribosomes, and small enigmatic genomes across a large radiation of phyla.</title>
        <authorList>
            <person name="Brown C.T."/>
            <person name="Hug L.A."/>
            <person name="Thomas B.C."/>
            <person name="Sharon I."/>
            <person name="Castelle C.J."/>
            <person name="Singh A."/>
            <person name="Wilkins M.J."/>
            <person name="Williams K.H."/>
            <person name="Banfield J.F."/>
        </authorList>
    </citation>
    <scope>NUCLEOTIDE SEQUENCE [LARGE SCALE GENOMIC DNA]</scope>
</reference>
<keyword evidence="1" id="KW-0472">Membrane</keyword>
<dbReference type="AlphaFoldDB" id="A0A0G1QE00"/>
<evidence type="ECO:0000259" key="2">
    <source>
        <dbReference type="Pfam" id="PF09335"/>
    </source>
</evidence>
<feature type="transmembrane region" description="Helical" evidence="1">
    <location>
        <begin position="135"/>
        <end position="156"/>
    </location>
</feature>
<protein>
    <recommendedName>
        <fullName evidence="2">VTT domain-containing protein</fullName>
    </recommendedName>
</protein>
<dbReference type="STRING" id="1618589.UX25_C0048G0005"/>
<dbReference type="PANTHER" id="PTHR42709:SF9">
    <property type="entry name" value="ALKALINE PHOSPHATASE LIKE PROTEIN"/>
    <property type="match status" value="1"/>
</dbReference>
<dbReference type="PANTHER" id="PTHR42709">
    <property type="entry name" value="ALKALINE PHOSPHATASE LIKE PROTEIN"/>
    <property type="match status" value="1"/>
</dbReference>
<organism evidence="3 4">
    <name type="scientific">Candidatus Woesebacteria bacterium GW2011_GWC2_45_9</name>
    <dbReference type="NCBI Taxonomy" id="1618589"/>
    <lineage>
        <taxon>Bacteria</taxon>
        <taxon>Candidatus Woeseibacteriota</taxon>
    </lineage>
</organism>
<dbReference type="GO" id="GO:0005886">
    <property type="term" value="C:plasma membrane"/>
    <property type="evidence" value="ECO:0007669"/>
    <property type="project" value="TreeGrafter"/>
</dbReference>
<evidence type="ECO:0000256" key="1">
    <source>
        <dbReference type="SAM" id="Phobius"/>
    </source>
</evidence>
<evidence type="ECO:0000313" key="4">
    <source>
        <dbReference type="Proteomes" id="UP000034922"/>
    </source>
</evidence>